<name>A0A166G9S4_9AGAM</name>
<dbReference type="OrthoDB" id="196847at2759"/>
<feature type="region of interest" description="Disordered" evidence="1">
    <location>
        <begin position="113"/>
        <end position="133"/>
    </location>
</feature>
<sequence>MAARTRHCAHLLSCDLAVAQDVPVAGTHVKSAAHVRALLLECGGGRGIRVVRAQEDIEEAFKRCMGESPAGQLFPEKAPSGPDGCISRSRSWAMPRRRGHLCELQHRFSRRSLRWRPPPPSTKPRNPVEPYSPPRRRWHSTFEYLVNFHTGERVFLEINPRIQVKHAVTACPLYHHPRVPRHHPSLHGPPQSCAIQLRLTAEDPAKDFRLSAELHRVARGAWGACRCVAFRCALLRGHRGLSAVGEDRGGARAGFGETTQRAVRACGRRVWGTITRRGVKMNGVGSGRWWRTVLGKGEARYDVVGEGAVGCGANLEGGA</sequence>
<organism evidence="3 4">
    <name type="scientific">Athelia psychrophila</name>
    <dbReference type="NCBI Taxonomy" id="1759441"/>
    <lineage>
        <taxon>Eukaryota</taxon>
        <taxon>Fungi</taxon>
        <taxon>Dikarya</taxon>
        <taxon>Basidiomycota</taxon>
        <taxon>Agaricomycotina</taxon>
        <taxon>Agaricomycetes</taxon>
        <taxon>Agaricomycetidae</taxon>
        <taxon>Atheliales</taxon>
        <taxon>Atheliaceae</taxon>
        <taxon>Athelia</taxon>
    </lineage>
</organism>
<feature type="domain" description="Carbamoyl phosphate synthase ATP-binding" evidence="2">
    <location>
        <begin position="155"/>
        <end position="162"/>
    </location>
</feature>
<evidence type="ECO:0000313" key="3">
    <source>
        <dbReference type="EMBL" id="KZP17615.1"/>
    </source>
</evidence>
<reference evidence="3 4" key="1">
    <citation type="journal article" date="2016" name="Mol. Biol. Evol.">
        <title>Comparative Genomics of Early-Diverging Mushroom-Forming Fungi Provides Insights into the Origins of Lignocellulose Decay Capabilities.</title>
        <authorList>
            <person name="Nagy L.G."/>
            <person name="Riley R."/>
            <person name="Tritt A."/>
            <person name="Adam C."/>
            <person name="Daum C."/>
            <person name="Floudas D."/>
            <person name="Sun H."/>
            <person name="Yadav J.S."/>
            <person name="Pangilinan J."/>
            <person name="Larsson K.H."/>
            <person name="Matsuura K."/>
            <person name="Barry K."/>
            <person name="Labutti K."/>
            <person name="Kuo R."/>
            <person name="Ohm R.A."/>
            <person name="Bhattacharya S.S."/>
            <person name="Shirouzu T."/>
            <person name="Yoshinaga Y."/>
            <person name="Martin F.M."/>
            <person name="Grigoriev I.V."/>
            <person name="Hibbett D.S."/>
        </authorList>
    </citation>
    <scope>NUCLEOTIDE SEQUENCE [LARGE SCALE GENOMIC DNA]</scope>
    <source>
        <strain evidence="3 4">CBS 109695</strain>
    </source>
</reference>
<dbReference type="InterPro" id="IPR013815">
    <property type="entry name" value="ATP_grasp_subdomain_1"/>
</dbReference>
<dbReference type="AlphaFoldDB" id="A0A166G9S4"/>
<dbReference type="PANTHER" id="PTHR48095">
    <property type="entry name" value="PYRUVATE CARBOXYLASE SUBUNIT A"/>
    <property type="match status" value="1"/>
</dbReference>
<dbReference type="Gene3D" id="3.30.470.20">
    <property type="entry name" value="ATP-grasp fold, B domain"/>
    <property type="match status" value="1"/>
</dbReference>
<dbReference type="GO" id="GO:0005524">
    <property type="term" value="F:ATP binding"/>
    <property type="evidence" value="ECO:0007669"/>
    <property type="project" value="InterPro"/>
</dbReference>
<dbReference type="InterPro" id="IPR051602">
    <property type="entry name" value="ACC_Biotin_Carboxylase"/>
</dbReference>
<proteinExistence type="predicted"/>
<dbReference type="Gene3D" id="3.30.1490.20">
    <property type="entry name" value="ATP-grasp fold, A domain"/>
    <property type="match status" value="1"/>
</dbReference>
<dbReference type="Proteomes" id="UP000076532">
    <property type="component" value="Unassembled WGS sequence"/>
</dbReference>
<dbReference type="STRING" id="436010.A0A166G9S4"/>
<evidence type="ECO:0000256" key="1">
    <source>
        <dbReference type="SAM" id="MobiDB-lite"/>
    </source>
</evidence>
<dbReference type="PANTHER" id="PTHR48095:SF2">
    <property type="entry name" value="BIOTIN CARBOXYLASE, CHLOROPLASTIC"/>
    <property type="match status" value="1"/>
</dbReference>
<dbReference type="SUPFAM" id="SSF56059">
    <property type="entry name" value="Glutathione synthetase ATP-binding domain-like"/>
    <property type="match status" value="1"/>
</dbReference>
<dbReference type="PROSITE" id="PS00867">
    <property type="entry name" value="CPSASE_2"/>
    <property type="match status" value="1"/>
</dbReference>
<evidence type="ECO:0000259" key="2">
    <source>
        <dbReference type="PROSITE" id="PS00867"/>
    </source>
</evidence>
<dbReference type="Pfam" id="PF02786">
    <property type="entry name" value="CPSase_L_D2"/>
    <property type="match status" value="1"/>
</dbReference>
<dbReference type="EMBL" id="KV417581">
    <property type="protein sequence ID" value="KZP17615.1"/>
    <property type="molecule type" value="Genomic_DNA"/>
</dbReference>
<gene>
    <name evidence="3" type="ORF">FIBSPDRAFT_894190</name>
</gene>
<keyword evidence="4" id="KW-1185">Reference proteome</keyword>
<dbReference type="InterPro" id="IPR005479">
    <property type="entry name" value="CPAse_ATP-bd"/>
</dbReference>
<evidence type="ECO:0000313" key="4">
    <source>
        <dbReference type="Proteomes" id="UP000076532"/>
    </source>
</evidence>
<protein>
    <recommendedName>
        <fullName evidence="2">Carbamoyl phosphate synthase ATP-binding domain-containing protein</fullName>
    </recommendedName>
</protein>
<accession>A0A166G9S4</accession>